<dbReference type="VEuPathDB" id="VectorBase:AALB009585"/>
<dbReference type="OrthoDB" id="7742206at2759"/>
<sequence length="130" mass="15082">MGKGSPQSVEAAIQRLCRVLMEPENSLEDSEHTDDSDEYDECSSSSFLEEFRKNIQLLEEAYKLNGETLKLIALHRDQSDDQLITLQLLYAKLIGEANEHSNLLYEVKEMEHELNQTEDYIDRLKTIFNQ</sequence>
<proteinExistence type="predicted"/>
<name>A0A182FSQ5_ANOAL</name>
<reference evidence="1" key="2">
    <citation type="submission" date="2022-08" db="UniProtKB">
        <authorList>
            <consortium name="EnsemblMetazoa"/>
        </authorList>
    </citation>
    <scope>IDENTIFICATION</scope>
    <source>
        <strain evidence="1">STECLA/ALBI9_A</strain>
    </source>
</reference>
<dbReference type="AlphaFoldDB" id="A0A182FSQ5"/>
<reference evidence="1 2" key="1">
    <citation type="journal article" date="2017" name="G3 (Bethesda)">
        <title>The Physical Genome Mapping of Anopheles albimanus Corrected Scaffold Misassemblies and Identified Interarm Rearrangements in Genus Anopheles.</title>
        <authorList>
            <person name="Artemov G.N."/>
            <person name="Peery A.N."/>
            <person name="Jiang X."/>
            <person name="Tu Z."/>
            <person name="Stegniy V.N."/>
            <person name="Sharakhova M.V."/>
            <person name="Sharakhov I.V."/>
        </authorList>
    </citation>
    <scope>NUCLEOTIDE SEQUENCE [LARGE SCALE GENOMIC DNA]</scope>
    <source>
        <strain evidence="1 2">ALBI9_A</strain>
    </source>
</reference>
<keyword evidence="2" id="KW-1185">Reference proteome</keyword>
<dbReference type="GeneID" id="118461721"/>
<dbReference type="VEuPathDB" id="VectorBase:AALB20_028165"/>
<organism evidence="1 2">
    <name type="scientific">Anopheles albimanus</name>
    <name type="common">New world malaria mosquito</name>
    <dbReference type="NCBI Taxonomy" id="7167"/>
    <lineage>
        <taxon>Eukaryota</taxon>
        <taxon>Metazoa</taxon>
        <taxon>Ecdysozoa</taxon>
        <taxon>Arthropoda</taxon>
        <taxon>Hexapoda</taxon>
        <taxon>Insecta</taxon>
        <taxon>Pterygota</taxon>
        <taxon>Neoptera</taxon>
        <taxon>Endopterygota</taxon>
        <taxon>Diptera</taxon>
        <taxon>Nematocera</taxon>
        <taxon>Culicoidea</taxon>
        <taxon>Culicidae</taxon>
        <taxon>Anophelinae</taxon>
        <taxon>Anopheles</taxon>
    </lineage>
</organism>
<protein>
    <submittedName>
        <fullName evidence="1">Uncharacterized protein</fullName>
    </submittedName>
</protein>
<evidence type="ECO:0000313" key="1">
    <source>
        <dbReference type="EnsemblMetazoa" id="AALB009585-PA"/>
    </source>
</evidence>
<dbReference type="EnsemblMetazoa" id="AALB009585-RA">
    <property type="protein sequence ID" value="AALB009585-PA"/>
    <property type="gene ID" value="AALB009585"/>
</dbReference>
<dbReference type="KEGG" id="aali:118461721"/>
<accession>A0A182FSQ5</accession>
<dbReference type="Proteomes" id="UP000069272">
    <property type="component" value="Chromosome 2R"/>
</dbReference>
<evidence type="ECO:0000313" key="2">
    <source>
        <dbReference type="Proteomes" id="UP000069272"/>
    </source>
</evidence>
<dbReference type="RefSeq" id="XP_035783274.1">
    <property type="nucleotide sequence ID" value="XM_035927381.1"/>
</dbReference>